<dbReference type="InterPro" id="IPR023696">
    <property type="entry name" value="Ureohydrolase_dom_sf"/>
</dbReference>
<name>A0A0D4C1T0_9MICC</name>
<dbReference type="CDD" id="cd09999">
    <property type="entry name" value="Arginase-like_1"/>
    <property type="match status" value="1"/>
</dbReference>
<dbReference type="GO" id="GO:0005737">
    <property type="term" value="C:cytoplasm"/>
    <property type="evidence" value="ECO:0007669"/>
    <property type="project" value="TreeGrafter"/>
</dbReference>
<dbReference type="STRING" id="1618207.UM93_15450"/>
<proteinExistence type="inferred from homology"/>
<keyword evidence="2" id="KW-0378">Hydrolase</keyword>
<accession>A0A0D4C1T0</accession>
<dbReference type="Proteomes" id="UP000061839">
    <property type="component" value="Chromosome"/>
</dbReference>
<reference evidence="5 6" key="1">
    <citation type="journal article" date="2015" name="Genome Announc.">
        <title>Complete Genome Sequencing of Protease-Producing Novel Arthrobacter sp. Strain IHBB 11108 Using PacBio Single-Molecule Real-Time Sequencing Technology.</title>
        <authorList>
            <person name="Kiran S."/>
            <person name="Swarnkar M.K."/>
            <person name="Pal M."/>
            <person name="Thakur R."/>
            <person name="Tewari R."/>
            <person name="Singh A.K."/>
            <person name="Gulati A."/>
        </authorList>
    </citation>
    <scope>NUCLEOTIDE SEQUENCE [LARGE SCALE GENOMIC DNA]</scope>
    <source>
        <strain evidence="5 6">IHBB 11108</strain>
    </source>
</reference>
<evidence type="ECO:0000256" key="4">
    <source>
        <dbReference type="PROSITE-ProRule" id="PRU00742"/>
    </source>
</evidence>
<organism evidence="5 6">
    <name type="scientific">Psychromicrobium lacuslunae</name>
    <dbReference type="NCBI Taxonomy" id="1618207"/>
    <lineage>
        <taxon>Bacteria</taxon>
        <taxon>Bacillati</taxon>
        <taxon>Actinomycetota</taxon>
        <taxon>Actinomycetes</taxon>
        <taxon>Micrococcales</taxon>
        <taxon>Micrococcaceae</taxon>
        <taxon>Psychromicrobium</taxon>
    </lineage>
</organism>
<comment type="similarity">
    <text evidence="4">Belongs to the arginase family.</text>
</comment>
<protein>
    <submittedName>
        <fullName evidence="5">Arginase</fullName>
    </submittedName>
</protein>
<dbReference type="PATRIC" id="fig|1618207.4.peg.3144"/>
<dbReference type="HOGENOM" id="CLU_039478_6_2_11"/>
<evidence type="ECO:0000256" key="1">
    <source>
        <dbReference type="ARBA" id="ARBA00022723"/>
    </source>
</evidence>
<keyword evidence="6" id="KW-1185">Reference proteome</keyword>
<dbReference type="PROSITE" id="PS51409">
    <property type="entry name" value="ARGINASE_2"/>
    <property type="match status" value="1"/>
</dbReference>
<dbReference type="GO" id="GO:0004053">
    <property type="term" value="F:arginase activity"/>
    <property type="evidence" value="ECO:0007669"/>
    <property type="project" value="TreeGrafter"/>
</dbReference>
<dbReference type="GO" id="GO:0030145">
    <property type="term" value="F:manganese ion binding"/>
    <property type="evidence" value="ECO:0007669"/>
    <property type="project" value="TreeGrafter"/>
</dbReference>
<evidence type="ECO:0000313" key="5">
    <source>
        <dbReference type="EMBL" id="AJT42533.1"/>
    </source>
</evidence>
<dbReference type="PANTHER" id="PTHR43782">
    <property type="entry name" value="ARGINASE"/>
    <property type="match status" value="1"/>
</dbReference>
<dbReference type="EMBL" id="CP011005">
    <property type="protein sequence ID" value="AJT42533.1"/>
    <property type="molecule type" value="Genomic_DNA"/>
</dbReference>
<keyword evidence="1" id="KW-0479">Metal-binding</keyword>
<dbReference type="KEGG" id="ari:UM93_15450"/>
<sequence>MSEQRLSILSAPSNLGLRPPVSGAVPGTAKAPEALREAGLYAGLLAAGASDAGVVLPGRYLDDWRPGQRLRNEEPLLEHAARLGDRLAAIRSQGDWPLVLGGDCSILLGIAVELKRQGHFGLIHLDGHTDFRHPGNSSHCASLAGEDLAAVTGKHWPQIANIGGLSPYFSPQNVVHAGCRDSDEEIEEVSGYLAALFTSAQILASAEHIGQQIFAALPQHLDGIWLQLDVDILDPSIMPAVDGPDPDGIYWQQLEQLLRVLLPRVCGLSVTVFDPDLDPDGQLARRLSRLLLDVLDARAVVIDS</sequence>
<dbReference type="InterPro" id="IPR006035">
    <property type="entry name" value="Ureohydrolase"/>
</dbReference>
<keyword evidence="3" id="KW-0464">Manganese</keyword>
<dbReference type="PRINTS" id="PR00116">
    <property type="entry name" value="ARGINASE"/>
</dbReference>
<evidence type="ECO:0000256" key="3">
    <source>
        <dbReference type="ARBA" id="ARBA00023211"/>
    </source>
</evidence>
<evidence type="ECO:0000313" key="6">
    <source>
        <dbReference type="Proteomes" id="UP000061839"/>
    </source>
</evidence>
<dbReference type="PANTHER" id="PTHR43782:SF3">
    <property type="entry name" value="ARGINASE"/>
    <property type="match status" value="1"/>
</dbReference>
<evidence type="ECO:0000256" key="2">
    <source>
        <dbReference type="ARBA" id="ARBA00022801"/>
    </source>
</evidence>
<dbReference type="SUPFAM" id="SSF52768">
    <property type="entry name" value="Arginase/deacetylase"/>
    <property type="match status" value="1"/>
</dbReference>
<gene>
    <name evidence="5" type="ORF">UM93_15450</name>
</gene>
<dbReference type="RefSeq" id="WP_045076404.1">
    <property type="nucleotide sequence ID" value="NZ_CP011005.1"/>
</dbReference>
<dbReference type="Gene3D" id="3.40.800.10">
    <property type="entry name" value="Ureohydrolase domain"/>
    <property type="match status" value="1"/>
</dbReference>
<dbReference type="Pfam" id="PF00491">
    <property type="entry name" value="Arginase"/>
    <property type="match status" value="1"/>
</dbReference>
<dbReference type="AlphaFoldDB" id="A0A0D4C1T0"/>